<proteinExistence type="predicted"/>
<evidence type="ECO:0000313" key="2">
    <source>
        <dbReference type="Proteomes" id="UP000015102"/>
    </source>
</evidence>
<dbReference type="PANTHER" id="PTHR31649:SF10">
    <property type="entry name" value="IP19903P-RELATED"/>
    <property type="match status" value="1"/>
</dbReference>
<dbReference type="EMBL" id="CAQQ02175109">
    <property type="status" value="NOT_ANNOTATED_CDS"/>
    <property type="molecule type" value="Genomic_DNA"/>
</dbReference>
<dbReference type="PANTHER" id="PTHR31649">
    <property type="entry name" value="AGAP009604-PA"/>
    <property type="match status" value="1"/>
</dbReference>
<name>T1GCZ0_MEGSC</name>
<dbReference type="OMA" id="HFSHGAI"/>
<dbReference type="AlphaFoldDB" id="T1GCZ0"/>
<protein>
    <submittedName>
        <fullName evidence="1">Uncharacterized protein</fullName>
    </submittedName>
</protein>
<accession>T1GCZ0</accession>
<dbReference type="Pfam" id="PF11901">
    <property type="entry name" value="DM9"/>
    <property type="match status" value="1"/>
</dbReference>
<evidence type="ECO:0000313" key="1">
    <source>
        <dbReference type="EnsemblMetazoa" id="MESCA001164-PA"/>
    </source>
</evidence>
<reference evidence="2" key="1">
    <citation type="submission" date="2013-02" db="EMBL/GenBank/DDBJ databases">
        <authorList>
            <person name="Hughes D."/>
        </authorList>
    </citation>
    <scope>NUCLEOTIDE SEQUENCE</scope>
    <source>
        <strain>Durham</strain>
        <strain evidence="2">NC isolate 2 -- Noor lab</strain>
    </source>
</reference>
<sequence>MAAHFWTSQSVSNELPPNAVLAGHDSDGSQIYVGRAYHDGDVLVAKYVPSRNQAYVCYSGQEIEKHDVDILCGEYYKWVPASNGFVPNTAVRSGMTSEGEPLYIGRAHWEGSLTPGKIHPSHGCLYIGFGGQEVKIERYEKV</sequence>
<reference evidence="1" key="2">
    <citation type="submission" date="2015-06" db="UniProtKB">
        <authorList>
            <consortium name="EnsemblMetazoa"/>
        </authorList>
    </citation>
    <scope>IDENTIFICATION</scope>
</reference>
<dbReference type="EnsemblMetazoa" id="MESCA001164-RA">
    <property type="protein sequence ID" value="MESCA001164-PA"/>
    <property type="gene ID" value="MESCA001164"/>
</dbReference>
<dbReference type="Proteomes" id="UP000015102">
    <property type="component" value="Unassembled WGS sequence"/>
</dbReference>
<keyword evidence="2" id="KW-1185">Reference proteome</keyword>
<dbReference type="HOGENOM" id="CLU_112596_2_1_1"/>
<dbReference type="InterPro" id="IPR006616">
    <property type="entry name" value="DM9_repeat"/>
</dbReference>
<organism evidence="1 2">
    <name type="scientific">Megaselia scalaris</name>
    <name type="common">Humpbacked fly</name>
    <name type="synonym">Phora scalaris</name>
    <dbReference type="NCBI Taxonomy" id="36166"/>
    <lineage>
        <taxon>Eukaryota</taxon>
        <taxon>Metazoa</taxon>
        <taxon>Ecdysozoa</taxon>
        <taxon>Arthropoda</taxon>
        <taxon>Hexapoda</taxon>
        <taxon>Insecta</taxon>
        <taxon>Pterygota</taxon>
        <taxon>Neoptera</taxon>
        <taxon>Endopterygota</taxon>
        <taxon>Diptera</taxon>
        <taxon>Brachycera</taxon>
        <taxon>Muscomorpha</taxon>
        <taxon>Platypezoidea</taxon>
        <taxon>Phoridae</taxon>
        <taxon>Megaseliini</taxon>
        <taxon>Megaselia</taxon>
    </lineage>
</organism>
<dbReference type="EMBL" id="CAQQ02175108">
    <property type="status" value="NOT_ANNOTATED_CDS"/>
    <property type="molecule type" value="Genomic_DNA"/>
</dbReference>
<dbReference type="STRING" id="36166.T1GCZ0"/>
<dbReference type="SMART" id="SM00696">
    <property type="entry name" value="DM9"/>
    <property type="match status" value="2"/>
</dbReference>